<organism evidence="1 2">
    <name type="scientific">Gemmobacter megaterium</name>
    <dbReference type="NCBI Taxonomy" id="1086013"/>
    <lineage>
        <taxon>Bacteria</taxon>
        <taxon>Pseudomonadati</taxon>
        <taxon>Pseudomonadota</taxon>
        <taxon>Alphaproteobacteria</taxon>
        <taxon>Rhodobacterales</taxon>
        <taxon>Paracoccaceae</taxon>
        <taxon>Gemmobacter</taxon>
    </lineage>
</organism>
<evidence type="ECO:0000313" key="1">
    <source>
        <dbReference type="EMBL" id="SIT22747.1"/>
    </source>
</evidence>
<proteinExistence type="predicted"/>
<dbReference type="STRING" id="1086013.SAMN05421774_11256"/>
<reference evidence="1 2" key="1">
    <citation type="submission" date="2017-01" db="EMBL/GenBank/DDBJ databases">
        <authorList>
            <person name="Mah S.A."/>
            <person name="Swanson W.J."/>
            <person name="Moy G.W."/>
            <person name="Vacquier V.D."/>
        </authorList>
    </citation>
    <scope>NUCLEOTIDE SEQUENCE [LARGE SCALE GENOMIC DNA]</scope>
    <source>
        <strain evidence="1 2">DSM 26375</strain>
    </source>
</reference>
<sequence>MIRDIIDIPLPFLRALTVDWRPDWRGQPPATGTDGSDQVVYNAFPRWVGAPQLVLPPEMVGAWRALVLRGQGRVNAYRVRMVDPVVSPVWSGAGWREVWSAWQSGLYVEPRPQMPCAAPAAAGATSIVVDESALSRPITVGSFLSYQDWPFAVTGRSGSGAATTLQVELLRVAIPAGAQIDVIARGVFLASGDAMGLPAYGLDRVARPQLDLVEWITR</sequence>
<dbReference type="Proteomes" id="UP000186141">
    <property type="component" value="Unassembled WGS sequence"/>
</dbReference>
<keyword evidence="2" id="KW-1185">Reference proteome</keyword>
<gene>
    <name evidence="1" type="ORF">SAMN05421774_11256</name>
</gene>
<dbReference type="EMBL" id="FTOT01000012">
    <property type="protein sequence ID" value="SIT22747.1"/>
    <property type="molecule type" value="Genomic_DNA"/>
</dbReference>
<evidence type="ECO:0000313" key="2">
    <source>
        <dbReference type="Proteomes" id="UP000186141"/>
    </source>
</evidence>
<name>A0A1N7QJR8_9RHOB</name>
<accession>A0A1N7QJR8</accession>
<dbReference type="AlphaFoldDB" id="A0A1N7QJR8"/>
<dbReference type="RefSeq" id="WP_229740553.1">
    <property type="nucleotide sequence ID" value="NZ_BMEH01000012.1"/>
</dbReference>
<protein>
    <submittedName>
        <fullName evidence="1">Uncharacterized protein</fullName>
    </submittedName>
</protein>